<dbReference type="Pfam" id="PF09954">
    <property type="entry name" value="DUF2188"/>
    <property type="match status" value="1"/>
</dbReference>
<dbReference type="Proteomes" id="UP000293995">
    <property type="component" value="Chromosome"/>
</dbReference>
<gene>
    <name evidence="1" type="ORF">ET475_01180</name>
</gene>
<accession>A0A4P6E9I0</accession>
<evidence type="ECO:0000313" key="1">
    <source>
        <dbReference type="EMBL" id="QAY58750.1"/>
    </source>
</evidence>
<dbReference type="AlphaFoldDB" id="A0A4P6E9I0"/>
<sequence>MTEGDIETFHEDGVWRNRIEGHQVLDDRFERKSDAVEAGRDLAQVLRVEHIVRALHGRIVERTSYGHVPRDIPG</sequence>
<keyword evidence="2" id="KW-1185">Reference proteome</keyword>
<dbReference type="OrthoDB" id="5194813at2"/>
<dbReference type="KEGG" id="mprt:ET475_01180"/>
<dbReference type="RefSeq" id="WP_129385257.1">
    <property type="nucleotide sequence ID" value="NZ_CP035494.1"/>
</dbReference>
<dbReference type="InterPro" id="IPR018691">
    <property type="entry name" value="DUF2188"/>
</dbReference>
<protein>
    <submittedName>
        <fullName evidence="1">DUF2188 domain-containing protein</fullName>
    </submittedName>
</protein>
<organism evidence="1 2">
    <name type="scientific">Microbacterium protaetiae</name>
    <dbReference type="NCBI Taxonomy" id="2509458"/>
    <lineage>
        <taxon>Bacteria</taxon>
        <taxon>Bacillati</taxon>
        <taxon>Actinomycetota</taxon>
        <taxon>Actinomycetes</taxon>
        <taxon>Micrococcales</taxon>
        <taxon>Microbacteriaceae</taxon>
        <taxon>Microbacterium</taxon>
    </lineage>
</organism>
<name>A0A4P6E9I0_9MICO</name>
<reference evidence="1 2" key="1">
    <citation type="submission" date="2019-01" db="EMBL/GenBank/DDBJ databases">
        <title>Genome sequencing of strain DFW100M-13.</title>
        <authorList>
            <person name="Heo J."/>
            <person name="Kim S.-J."/>
            <person name="Kim J.-S."/>
            <person name="Hong S.-B."/>
            <person name="Kwon S.-W."/>
        </authorList>
    </citation>
    <scope>NUCLEOTIDE SEQUENCE [LARGE SCALE GENOMIC DNA]</scope>
    <source>
        <strain evidence="1 2">DFW100M-13</strain>
    </source>
</reference>
<dbReference type="EMBL" id="CP035494">
    <property type="protein sequence ID" value="QAY58750.1"/>
    <property type="molecule type" value="Genomic_DNA"/>
</dbReference>
<proteinExistence type="predicted"/>
<evidence type="ECO:0000313" key="2">
    <source>
        <dbReference type="Proteomes" id="UP000293995"/>
    </source>
</evidence>